<sequence>MGDLQNMNNVKLSLKSEECRKAGFHVLHSYVNRFTNFCYACNENYNSTEK</sequence>
<name>A0A976YF16_9CAUD</name>
<proteinExistence type="predicted"/>
<evidence type="ECO:0000313" key="2">
    <source>
        <dbReference type="Proteomes" id="UP001156919"/>
    </source>
</evidence>
<reference evidence="1 2" key="1">
    <citation type="submission" date="2022-05" db="EMBL/GenBank/DDBJ databases">
        <title>Diverse viruses of marine archaea discovered using metagenomics.</title>
        <authorList>
            <person name="Zhou Y."/>
        </authorList>
    </citation>
    <scope>NUCLEOTIDE SEQUENCE [LARGE SCALE GENOMIC DNA]</scope>
    <source>
        <strain evidence="1">YSH_462411</strain>
    </source>
</reference>
<protein>
    <submittedName>
        <fullName evidence="1">Uncharacterized protein</fullName>
    </submittedName>
</protein>
<organism evidence="1 2">
    <name type="scientific">Nitrososphaeria virus YSH_462411</name>
    <dbReference type="NCBI Taxonomy" id="3071321"/>
    <lineage>
        <taxon>Viruses</taxon>
        <taxon>Duplodnaviria</taxon>
        <taxon>Heunggongvirae</taxon>
        <taxon>Uroviricota</taxon>
        <taxon>Caudoviricetes</taxon>
        <taxon>Juravirales</taxon>
        <taxon>Yangangviridae</taxon>
        <taxon>Nohelivirus</taxon>
        <taxon>Nohelivirus yangshanense</taxon>
    </lineage>
</organism>
<keyword evidence="2" id="KW-1185">Reference proteome</keyword>
<dbReference type="EMBL" id="ON649699">
    <property type="protein sequence ID" value="UVF62321.1"/>
    <property type="molecule type" value="Genomic_DNA"/>
</dbReference>
<dbReference type="Proteomes" id="UP001156919">
    <property type="component" value="Segment"/>
</dbReference>
<evidence type="ECO:0000313" key="1">
    <source>
        <dbReference type="EMBL" id="UVF62321.1"/>
    </source>
</evidence>
<accession>A0A976YF16</accession>